<dbReference type="PANTHER" id="PTHR41252:SF1">
    <property type="entry name" value="BLR2505 PROTEIN"/>
    <property type="match status" value="1"/>
</dbReference>
<feature type="domain" description="SnoaL-like" evidence="1">
    <location>
        <begin position="29"/>
        <end position="122"/>
    </location>
</feature>
<accession>A0A9W9WC17</accession>
<dbReference type="EMBL" id="JAPZBU010000003">
    <property type="protein sequence ID" value="KAJ5414684.1"/>
    <property type="molecule type" value="Genomic_DNA"/>
</dbReference>
<keyword evidence="3" id="KW-1185">Reference proteome</keyword>
<reference evidence="2" key="2">
    <citation type="journal article" date="2023" name="IMA Fungus">
        <title>Comparative genomic study of the Penicillium genus elucidates a diverse pangenome and 15 lateral gene transfer events.</title>
        <authorList>
            <person name="Petersen C."/>
            <person name="Sorensen T."/>
            <person name="Nielsen M.R."/>
            <person name="Sondergaard T.E."/>
            <person name="Sorensen J.L."/>
            <person name="Fitzpatrick D.A."/>
            <person name="Frisvad J.C."/>
            <person name="Nielsen K.L."/>
        </authorList>
    </citation>
    <scope>NUCLEOTIDE SEQUENCE</scope>
    <source>
        <strain evidence="2">IBT 29677</strain>
    </source>
</reference>
<dbReference type="SUPFAM" id="SSF54427">
    <property type="entry name" value="NTF2-like"/>
    <property type="match status" value="1"/>
</dbReference>
<name>A0A9W9WC17_9EURO</name>
<dbReference type="InterPro" id="IPR032710">
    <property type="entry name" value="NTF2-like_dom_sf"/>
</dbReference>
<evidence type="ECO:0000313" key="2">
    <source>
        <dbReference type="EMBL" id="KAJ5414684.1"/>
    </source>
</evidence>
<dbReference type="AlphaFoldDB" id="A0A9W9WC17"/>
<dbReference type="PANTHER" id="PTHR41252">
    <property type="entry name" value="BLR2505 PROTEIN"/>
    <property type="match status" value="1"/>
</dbReference>
<dbReference type="RefSeq" id="XP_056494530.1">
    <property type="nucleotide sequence ID" value="XM_056625948.1"/>
</dbReference>
<gene>
    <name evidence="2" type="ORF">N7509_001311</name>
</gene>
<dbReference type="OrthoDB" id="4158114at2759"/>
<reference evidence="2" key="1">
    <citation type="submission" date="2022-12" db="EMBL/GenBank/DDBJ databases">
        <authorList>
            <person name="Petersen C."/>
        </authorList>
    </citation>
    <scope>NUCLEOTIDE SEQUENCE</scope>
    <source>
        <strain evidence="2">IBT 29677</strain>
    </source>
</reference>
<sequence length="149" mass="16898">MASNGKYTPRQILNAFYSAEREYMSSTPDTRDFTGIAATLAPEFRLEQTPALPYAGLYIGPDGMQDWARRMADHFEVVDVQNLEIFENPGSDRIVVLSNVHFKVRETGEELDFPFCQAVTVDLERGVMVEMRPFYWDVAAVNKALGHTE</sequence>
<dbReference type="Proteomes" id="UP001147747">
    <property type="component" value="Unassembled WGS sequence"/>
</dbReference>
<proteinExistence type="predicted"/>
<dbReference type="InterPro" id="IPR037401">
    <property type="entry name" value="SnoaL-like"/>
</dbReference>
<comment type="caution">
    <text evidence="2">The sequence shown here is derived from an EMBL/GenBank/DDBJ whole genome shotgun (WGS) entry which is preliminary data.</text>
</comment>
<evidence type="ECO:0000259" key="1">
    <source>
        <dbReference type="Pfam" id="PF12680"/>
    </source>
</evidence>
<organism evidence="2 3">
    <name type="scientific">Penicillium cosmopolitanum</name>
    <dbReference type="NCBI Taxonomy" id="1131564"/>
    <lineage>
        <taxon>Eukaryota</taxon>
        <taxon>Fungi</taxon>
        <taxon>Dikarya</taxon>
        <taxon>Ascomycota</taxon>
        <taxon>Pezizomycotina</taxon>
        <taxon>Eurotiomycetes</taxon>
        <taxon>Eurotiomycetidae</taxon>
        <taxon>Eurotiales</taxon>
        <taxon>Aspergillaceae</taxon>
        <taxon>Penicillium</taxon>
    </lineage>
</organism>
<dbReference type="Pfam" id="PF12680">
    <property type="entry name" value="SnoaL_2"/>
    <property type="match status" value="1"/>
</dbReference>
<dbReference type="Gene3D" id="3.10.450.50">
    <property type="match status" value="1"/>
</dbReference>
<dbReference type="GeneID" id="81364928"/>
<protein>
    <recommendedName>
        <fullName evidence="1">SnoaL-like domain-containing protein</fullName>
    </recommendedName>
</protein>
<evidence type="ECO:0000313" key="3">
    <source>
        <dbReference type="Proteomes" id="UP001147747"/>
    </source>
</evidence>